<keyword evidence="3" id="KW-0808">Transferase</keyword>
<dbReference type="GO" id="GO:0050684">
    <property type="term" value="P:regulation of mRNA processing"/>
    <property type="evidence" value="ECO:0007669"/>
    <property type="project" value="TreeGrafter"/>
</dbReference>
<dbReference type="SUPFAM" id="SSF56112">
    <property type="entry name" value="Protein kinase-like (PK-like)"/>
    <property type="match status" value="2"/>
</dbReference>
<dbReference type="EMBL" id="JAAMPI010000403">
    <property type="protein sequence ID" value="KAF4631851.1"/>
    <property type="molecule type" value="Genomic_DNA"/>
</dbReference>
<dbReference type="AlphaFoldDB" id="A0A8H4RN23"/>
<comment type="caution">
    <text evidence="10">The sequence shown here is derived from an EMBL/GenBank/DDBJ whole genome shotgun (WGS) entry which is preliminary data.</text>
</comment>
<keyword evidence="2" id="KW-0723">Serine/threonine-protein kinase</keyword>
<evidence type="ECO:0000256" key="2">
    <source>
        <dbReference type="ARBA" id="ARBA00022527"/>
    </source>
</evidence>
<evidence type="ECO:0000259" key="9">
    <source>
        <dbReference type="PROSITE" id="PS50011"/>
    </source>
</evidence>
<dbReference type="InterPro" id="IPR000719">
    <property type="entry name" value="Prot_kinase_dom"/>
</dbReference>
<dbReference type="InterPro" id="IPR002575">
    <property type="entry name" value="Aminoglycoside_PTrfase"/>
</dbReference>
<keyword evidence="6" id="KW-0067">ATP-binding</keyword>
<dbReference type="InterPro" id="IPR051334">
    <property type="entry name" value="SRPK"/>
</dbReference>
<keyword evidence="11" id="KW-1185">Reference proteome</keyword>
<dbReference type="GO" id="GO:0005524">
    <property type="term" value="F:ATP binding"/>
    <property type="evidence" value="ECO:0007669"/>
    <property type="project" value="UniProtKB-KW"/>
</dbReference>
<comment type="catalytic activity">
    <reaction evidence="7">
        <text>L-threonyl-[protein] + ATP = O-phospho-L-threonyl-[protein] + ADP + H(+)</text>
        <dbReference type="Rhea" id="RHEA:46608"/>
        <dbReference type="Rhea" id="RHEA-COMP:11060"/>
        <dbReference type="Rhea" id="RHEA-COMP:11605"/>
        <dbReference type="ChEBI" id="CHEBI:15378"/>
        <dbReference type="ChEBI" id="CHEBI:30013"/>
        <dbReference type="ChEBI" id="CHEBI:30616"/>
        <dbReference type="ChEBI" id="CHEBI:61977"/>
        <dbReference type="ChEBI" id="CHEBI:456216"/>
        <dbReference type="EC" id="2.7.11.1"/>
    </reaction>
</comment>
<dbReference type="GO" id="GO:0005737">
    <property type="term" value="C:cytoplasm"/>
    <property type="evidence" value="ECO:0007669"/>
    <property type="project" value="TreeGrafter"/>
</dbReference>
<dbReference type="PANTHER" id="PTHR47634">
    <property type="entry name" value="PROTEIN KINASE DOMAIN-CONTAINING PROTEIN-RELATED"/>
    <property type="match status" value="1"/>
</dbReference>
<dbReference type="OrthoDB" id="2831558at2759"/>
<sequence length="492" mass="56142">MAESTYPAHLFPNVPLQAEWPESYKIGGFHPISLNDTFNDCYVVFRKLGHDGVSTSWLAVDKRTNRYVTLRIFKADNSKTKSFEETFTPETSLQNHPGAKHLAAKINSFSFDGPNGNHTCIVSEPLGREYREVIYNQNYSSQFRREVCRQFVQAIDYLHSQRIMHRSFDSTKIRFELTYDLNTLKTNEIQKDAWSDEDVQGDQDSMTADDWAAMNFRRQANWMNILERSDGLPLSKHHPAYTILASPLDDGLKPNLKALQNFSIKLTNLSSACKFKDCNDGTKPYEIETRAPEVILQQPYNENADIWALATVLYEMVTGGTNMLGAMRRLDEEQQDDDHMIFLIERFGKLPDFIRSKWTRANEFLDDVGNILNPDEGGASCQQGDLLQGVMENKPEDMSDAEALAFHGLLMKMLDFEPILNDQERILKTSDDEDVAKRLLKLLPSIFPPSSSTLEPSIFFYDDLSMRNILIDDDGKITGAVDWKCASALPLW</sequence>
<dbReference type="SMART" id="SM00220">
    <property type="entry name" value="S_TKc"/>
    <property type="match status" value="1"/>
</dbReference>
<dbReference type="PROSITE" id="PS50011">
    <property type="entry name" value="PROTEIN_KINASE_DOM"/>
    <property type="match status" value="1"/>
</dbReference>
<dbReference type="InterPro" id="IPR011009">
    <property type="entry name" value="Kinase-like_dom_sf"/>
</dbReference>
<keyword evidence="5" id="KW-0418">Kinase</keyword>
<comment type="catalytic activity">
    <reaction evidence="8">
        <text>L-seryl-[protein] + ATP = O-phospho-L-seryl-[protein] + ADP + H(+)</text>
        <dbReference type="Rhea" id="RHEA:17989"/>
        <dbReference type="Rhea" id="RHEA-COMP:9863"/>
        <dbReference type="Rhea" id="RHEA-COMP:11604"/>
        <dbReference type="ChEBI" id="CHEBI:15378"/>
        <dbReference type="ChEBI" id="CHEBI:29999"/>
        <dbReference type="ChEBI" id="CHEBI:30616"/>
        <dbReference type="ChEBI" id="CHEBI:83421"/>
        <dbReference type="ChEBI" id="CHEBI:456216"/>
        <dbReference type="EC" id="2.7.11.1"/>
    </reaction>
</comment>
<evidence type="ECO:0000256" key="6">
    <source>
        <dbReference type="ARBA" id="ARBA00022840"/>
    </source>
</evidence>
<reference evidence="10 11" key="1">
    <citation type="submission" date="2020-03" db="EMBL/GenBank/DDBJ databases">
        <title>Draft Genome Sequence of Cudoniella acicularis.</title>
        <authorList>
            <person name="Buettner E."/>
            <person name="Kellner H."/>
        </authorList>
    </citation>
    <scope>NUCLEOTIDE SEQUENCE [LARGE SCALE GENOMIC DNA]</scope>
    <source>
        <strain evidence="10 11">DSM 108380</strain>
    </source>
</reference>
<feature type="domain" description="Protein kinase" evidence="9">
    <location>
        <begin position="42"/>
        <end position="410"/>
    </location>
</feature>
<protein>
    <recommendedName>
        <fullName evidence="1">non-specific serine/threonine protein kinase</fullName>
        <ecNumber evidence="1">2.7.11.1</ecNumber>
    </recommendedName>
</protein>
<evidence type="ECO:0000256" key="4">
    <source>
        <dbReference type="ARBA" id="ARBA00022741"/>
    </source>
</evidence>
<evidence type="ECO:0000256" key="5">
    <source>
        <dbReference type="ARBA" id="ARBA00022777"/>
    </source>
</evidence>
<evidence type="ECO:0000256" key="7">
    <source>
        <dbReference type="ARBA" id="ARBA00047899"/>
    </source>
</evidence>
<dbReference type="EC" id="2.7.11.1" evidence="1"/>
<dbReference type="Pfam" id="PF00069">
    <property type="entry name" value="Pkinase"/>
    <property type="match status" value="2"/>
</dbReference>
<name>A0A8H4RN23_9HELO</name>
<gene>
    <name evidence="10" type="ORF">G7Y89_g6268</name>
</gene>
<dbReference type="Pfam" id="PF01636">
    <property type="entry name" value="APH"/>
    <property type="match status" value="1"/>
</dbReference>
<proteinExistence type="predicted"/>
<dbReference type="PANTHER" id="PTHR47634:SF9">
    <property type="entry name" value="PROTEIN KINASE DOMAIN-CONTAINING PROTEIN-RELATED"/>
    <property type="match status" value="1"/>
</dbReference>
<dbReference type="GO" id="GO:0005634">
    <property type="term" value="C:nucleus"/>
    <property type="evidence" value="ECO:0007669"/>
    <property type="project" value="TreeGrafter"/>
</dbReference>
<dbReference type="Proteomes" id="UP000566819">
    <property type="component" value="Unassembled WGS sequence"/>
</dbReference>
<dbReference type="GO" id="GO:0004674">
    <property type="term" value="F:protein serine/threonine kinase activity"/>
    <property type="evidence" value="ECO:0007669"/>
    <property type="project" value="UniProtKB-KW"/>
</dbReference>
<evidence type="ECO:0000256" key="1">
    <source>
        <dbReference type="ARBA" id="ARBA00012513"/>
    </source>
</evidence>
<dbReference type="GO" id="GO:0000245">
    <property type="term" value="P:spliceosomal complex assembly"/>
    <property type="evidence" value="ECO:0007669"/>
    <property type="project" value="TreeGrafter"/>
</dbReference>
<dbReference type="Gene3D" id="1.10.510.10">
    <property type="entry name" value="Transferase(Phosphotransferase) domain 1"/>
    <property type="match status" value="1"/>
</dbReference>
<evidence type="ECO:0000256" key="8">
    <source>
        <dbReference type="ARBA" id="ARBA00048679"/>
    </source>
</evidence>
<organism evidence="10 11">
    <name type="scientific">Cudoniella acicularis</name>
    <dbReference type="NCBI Taxonomy" id="354080"/>
    <lineage>
        <taxon>Eukaryota</taxon>
        <taxon>Fungi</taxon>
        <taxon>Dikarya</taxon>
        <taxon>Ascomycota</taxon>
        <taxon>Pezizomycotina</taxon>
        <taxon>Leotiomycetes</taxon>
        <taxon>Helotiales</taxon>
        <taxon>Tricladiaceae</taxon>
        <taxon>Cudoniella</taxon>
    </lineage>
</organism>
<evidence type="ECO:0000256" key="3">
    <source>
        <dbReference type="ARBA" id="ARBA00022679"/>
    </source>
</evidence>
<keyword evidence="4" id="KW-0547">Nucleotide-binding</keyword>
<evidence type="ECO:0000313" key="10">
    <source>
        <dbReference type="EMBL" id="KAF4631851.1"/>
    </source>
</evidence>
<dbReference type="Gene3D" id="3.30.200.20">
    <property type="entry name" value="Phosphorylase Kinase, domain 1"/>
    <property type="match status" value="1"/>
</dbReference>
<accession>A0A8H4RN23</accession>
<evidence type="ECO:0000313" key="11">
    <source>
        <dbReference type="Proteomes" id="UP000566819"/>
    </source>
</evidence>